<dbReference type="GO" id="GO:0007264">
    <property type="term" value="P:small GTPase-mediated signal transduction"/>
    <property type="evidence" value="ECO:0007669"/>
    <property type="project" value="InterPro"/>
</dbReference>
<dbReference type="AlphaFoldDB" id="A0A5M3MU01"/>
<dbReference type="GeneID" id="19205198"/>
<dbReference type="Gene3D" id="3.30.519.10">
    <property type="entry name" value="Guanine Nucleotide Dissociation Inhibitor, domain 2"/>
    <property type="match status" value="1"/>
</dbReference>
<proteinExistence type="inferred from homology"/>
<feature type="region of interest" description="Disordered" evidence="2">
    <location>
        <begin position="500"/>
        <end position="525"/>
    </location>
</feature>
<evidence type="ECO:0000256" key="1">
    <source>
        <dbReference type="ARBA" id="ARBA00005593"/>
    </source>
</evidence>
<dbReference type="GO" id="GO:0005829">
    <property type="term" value="C:cytosol"/>
    <property type="evidence" value="ECO:0007669"/>
    <property type="project" value="TreeGrafter"/>
</dbReference>
<comment type="caution">
    <text evidence="3">The sequence shown here is derived from an EMBL/GenBank/DDBJ whole genome shotgun (WGS) entry which is preliminary data.</text>
</comment>
<dbReference type="InterPro" id="IPR018203">
    <property type="entry name" value="GDP_dissociation_inhibitor"/>
</dbReference>
<reference evidence="4" key="1">
    <citation type="journal article" date="2012" name="Science">
        <title>The Paleozoic origin of enzymatic lignin decomposition reconstructed from 31 fungal genomes.</title>
        <authorList>
            <person name="Floudas D."/>
            <person name="Binder M."/>
            <person name="Riley R."/>
            <person name="Barry K."/>
            <person name="Blanchette R.A."/>
            <person name="Henrissat B."/>
            <person name="Martinez A.T."/>
            <person name="Otillar R."/>
            <person name="Spatafora J.W."/>
            <person name="Yadav J.S."/>
            <person name="Aerts A."/>
            <person name="Benoit I."/>
            <person name="Boyd A."/>
            <person name="Carlson A."/>
            <person name="Copeland A."/>
            <person name="Coutinho P.M."/>
            <person name="de Vries R.P."/>
            <person name="Ferreira P."/>
            <person name="Findley K."/>
            <person name="Foster B."/>
            <person name="Gaskell J."/>
            <person name="Glotzer D."/>
            <person name="Gorecki P."/>
            <person name="Heitman J."/>
            <person name="Hesse C."/>
            <person name="Hori C."/>
            <person name="Igarashi K."/>
            <person name="Jurgens J.A."/>
            <person name="Kallen N."/>
            <person name="Kersten P."/>
            <person name="Kohler A."/>
            <person name="Kuees U."/>
            <person name="Kumar T.K.A."/>
            <person name="Kuo A."/>
            <person name="LaButti K."/>
            <person name="Larrondo L.F."/>
            <person name="Lindquist E."/>
            <person name="Ling A."/>
            <person name="Lombard V."/>
            <person name="Lucas S."/>
            <person name="Lundell T."/>
            <person name="Martin R."/>
            <person name="McLaughlin D.J."/>
            <person name="Morgenstern I."/>
            <person name="Morin E."/>
            <person name="Murat C."/>
            <person name="Nagy L.G."/>
            <person name="Nolan M."/>
            <person name="Ohm R.A."/>
            <person name="Patyshakuliyeva A."/>
            <person name="Rokas A."/>
            <person name="Ruiz-Duenas F.J."/>
            <person name="Sabat G."/>
            <person name="Salamov A."/>
            <person name="Samejima M."/>
            <person name="Schmutz J."/>
            <person name="Slot J.C."/>
            <person name="St John F."/>
            <person name="Stenlid J."/>
            <person name="Sun H."/>
            <person name="Sun S."/>
            <person name="Syed K."/>
            <person name="Tsang A."/>
            <person name="Wiebenga A."/>
            <person name="Young D."/>
            <person name="Pisabarro A."/>
            <person name="Eastwood D.C."/>
            <person name="Martin F."/>
            <person name="Cullen D."/>
            <person name="Grigoriev I.V."/>
            <person name="Hibbett D.S."/>
        </authorList>
    </citation>
    <scope>NUCLEOTIDE SEQUENCE [LARGE SCALE GENOMIC DNA]</scope>
    <source>
        <strain evidence="4">RWD-64-598 SS2</strain>
    </source>
</reference>
<dbReference type="GO" id="GO:0005634">
    <property type="term" value="C:nucleus"/>
    <property type="evidence" value="ECO:0007669"/>
    <property type="project" value="TreeGrafter"/>
</dbReference>
<gene>
    <name evidence="3" type="ORF">CONPUDRAFT_164693</name>
</gene>
<dbReference type="OrthoDB" id="9446342at2759"/>
<name>A0A5M3MU01_CONPW</name>
<evidence type="ECO:0000313" key="3">
    <source>
        <dbReference type="EMBL" id="EIW82041.1"/>
    </source>
</evidence>
<dbReference type="GO" id="GO:0016192">
    <property type="term" value="P:vesicle-mediated transport"/>
    <property type="evidence" value="ECO:0007669"/>
    <property type="project" value="TreeGrafter"/>
</dbReference>
<sequence>MADDDGFPDPNYDAIIFGTGLTESIVAAALAKAGFRVAHVDSNPHYGSQDTVFSVEEFVNWLDKDSSILPRPTSASWHGDVPTNHRQYSISLSPSVIHSVGPFISSLVGSGVYRYGEYKLLGPVGIYEGTEIKMVPQSKEDVFKAPNLSLVEKRRLMRFLLFAAGDFENDQQLQGKENQLFLTFLQETFSLNEEIARTIAYSLAYCYSSDEPALPCLNRIRRCLRSAGHYGSSPFLVGSYGGLGDIAQGFCRIVAVCGNTCALNVTVTSAAIVTDGDSPSTRYTVHLDKFPKPIHSRCIISSADLLPDQFRDLAFTPASNTSVDVSNPSAVARAVAIVDQPLQFANIAQSGDDQAEPDSTERPPVDSGVIVFPPKSLQSGSEATSVHAYIQGPGTMSTPAGKWLIYLAMPLAHPPILSAEELLTPYLTETLSKCSSAEISPLFKAFYIQQASALRVPEGRSPSSVIVTPSHCPHIALSGDAAALAAEEVFKRAVKVLKRPDTEDEAPYSFWPPREKSEEPDEDEW</sequence>
<keyword evidence="4" id="KW-1185">Reference proteome</keyword>
<dbReference type="InterPro" id="IPR036188">
    <property type="entry name" value="FAD/NAD-bd_sf"/>
</dbReference>
<dbReference type="Proteomes" id="UP000053558">
    <property type="component" value="Unassembled WGS sequence"/>
</dbReference>
<dbReference type="Gene3D" id="1.10.405.10">
    <property type="entry name" value="Guanine Nucleotide Dissociation Inhibitor, domain 1"/>
    <property type="match status" value="1"/>
</dbReference>
<dbReference type="RefSeq" id="XP_007767852.1">
    <property type="nucleotide sequence ID" value="XM_007769662.1"/>
</dbReference>
<dbReference type="GO" id="GO:0005092">
    <property type="term" value="F:GDP-dissociation inhibitor activity"/>
    <property type="evidence" value="ECO:0007669"/>
    <property type="project" value="InterPro"/>
</dbReference>
<accession>A0A5M3MU01</accession>
<dbReference type="Gene3D" id="3.50.50.60">
    <property type="entry name" value="FAD/NAD(P)-binding domain"/>
    <property type="match status" value="2"/>
</dbReference>
<comment type="similarity">
    <text evidence="1">Belongs to the Rab GDI family.</text>
</comment>
<dbReference type="KEGG" id="cput:CONPUDRAFT_164693"/>
<evidence type="ECO:0000313" key="4">
    <source>
        <dbReference type="Proteomes" id="UP000053558"/>
    </source>
</evidence>
<dbReference type="PANTHER" id="PTHR11787">
    <property type="entry name" value="RAB GDP-DISSOCIATION INHIBITOR"/>
    <property type="match status" value="1"/>
</dbReference>
<evidence type="ECO:0000256" key="2">
    <source>
        <dbReference type="SAM" id="MobiDB-lite"/>
    </source>
</evidence>
<organism evidence="3 4">
    <name type="scientific">Coniophora puteana (strain RWD-64-598)</name>
    <name type="common">Brown rot fungus</name>
    <dbReference type="NCBI Taxonomy" id="741705"/>
    <lineage>
        <taxon>Eukaryota</taxon>
        <taxon>Fungi</taxon>
        <taxon>Dikarya</taxon>
        <taxon>Basidiomycota</taxon>
        <taxon>Agaricomycotina</taxon>
        <taxon>Agaricomycetes</taxon>
        <taxon>Agaricomycetidae</taxon>
        <taxon>Boletales</taxon>
        <taxon>Coniophorineae</taxon>
        <taxon>Coniophoraceae</taxon>
        <taxon>Coniophora</taxon>
    </lineage>
</organism>
<dbReference type="PANTHER" id="PTHR11787:SF4">
    <property type="entry name" value="CHM, RAB ESCORT PROTEIN 1"/>
    <property type="match status" value="1"/>
</dbReference>
<dbReference type="PRINTS" id="PR00891">
    <property type="entry name" value="RABGDIREP"/>
</dbReference>
<dbReference type="Pfam" id="PF00996">
    <property type="entry name" value="GDI"/>
    <property type="match status" value="1"/>
</dbReference>
<dbReference type="GO" id="GO:0005968">
    <property type="term" value="C:Rab-protein geranylgeranyltransferase complex"/>
    <property type="evidence" value="ECO:0007669"/>
    <property type="project" value="TreeGrafter"/>
</dbReference>
<dbReference type="EMBL" id="JH711577">
    <property type="protein sequence ID" value="EIW82041.1"/>
    <property type="molecule type" value="Genomic_DNA"/>
</dbReference>
<dbReference type="SUPFAM" id="SSF51905">
    <property type="entry name" value="FAD/NAD(P)-binding domain"/>
    <property type="match status" value="1"/>
</dbReference>
<dbReference type="OMA" id="FKVAHVD"/>
<protein>
    <submittedName>
        <fullName evidence="3">FAD/NAD(P)-binding domain-containing protein</fullName>
    </submittedName>
</protein>